<feature type="transmembrane region" description="Helical" evidence="1">
    <location>
        <begin position="55"/>
        <end position="76"/>
    </location>
</feature>
<reference evidence="3" key="1">
    <citation type="submission" date="2016-10" db="EMBL/GenBank/DDBJ databases">
        <authorList>
            <person name="Varghese N."/>
            <person name="Submissions S."/>
        </authorList>
    </citation>
    <scope>NUCLEOTIDE SEQUENCE [LARGE SCALE GENOMIC DNA]</scope>
    <source>
        <strain evidence="3">DSM 22002</strain>
    </source>
</reference>
<accession>A0A1G8FLK7</accession>
<keyword evidence="1" id="KW-0472">Membrane</keyword>
<dbReference type="EMBL" id="LT629695">
    <property type="protein sequence ID" value="SDH82978.1"/>
    <property type="molecule type" value="Genomic_DNA"/>
</dbReference>
<sequence length="232" mass="24906">MHMQMLRKGRTMTDPLEARLRDAGRVAIDDDATEEALHAVVAEARTTRPRRRGRHLAPVIGLGAVLVLAAPVAVAATQWGPWTLEDPDLVVARDWFAVDGTPIGTCESRLETQELPDEVRADAVAYFDALDVATMDPDPEAIAAGLNSIGRLDEIGTLVAGAEPGDFDVQHQGELVDASIYPVERILQDALMQTIQTPLATQLLDEHPEALPGGFGAAFETQCTSAPTVDQP</sequence>
<evidence type="ECO:0000256" key="1">
    <source>
        <dbReference type="SAM" id="Phobius"/>
    </source>
</evidence>
<organism evidence="2 3">
    <name type="scientific">Agrococcus jejuensis</name>
    <dbReference type="NCBI Taxonomy" id="399736"/>
    <lineage>
        <taxon>Bacteria</taxon>
        <taxon>Bacillati</taxon>
        <taxon>Actinomycetota</taxon>
        <taxon>Actinomycetes</taxon>
        <taxon>Micrococcales</taxon>
        <taxon>Microbacteriaceae</taxon>
        <taxon>Agrococcus</taxon>
    </lineage>
</organism>
<keyword evidence="1" id="KW-1133">Transmembrane helix</keyword>
<dbReference type="AlphaFoldDB" id="A0A1G8FLK7"/>
<protein>
    <submittedName>
        <fullName evidence="2">Uncharacterized protein</fullName>
    </submittedName>
</protein>
<proteinExistence type="predicted"/>
<keyword evidence="1" id="KW-0812">Transmembrane</keyword>
<gene>
    <name evidence="2" type="ORF">SAMN04489720_2529</name>
</gene>
<evidence type="ECO:0000313" key="2">
    <source>
        <dbReference type="EMBL" id="SDH82978.1"/>
    </source>
</evidence>
<keyword evidence="3" id="KW-1185">Reference proteome</keyword>
<name>A0A1G8FLK7_9MICO</name>
<dbReference type="Proteomes" id="UP000198822">
    <property type="component" value="Chromosome I"/>
</dbReference>
<dbReference type="STRING" id="399736.SAMN04489720_2529"/>
<evidence type="ECO:0000313" key="3">
    <source>
        <dbReference type="Proteomes" id="UP000198822"/>
    </source>
</evidence>